<organism evidence="1 2">
    <name type="scientific">Rhododendron molle</name>
    <name type="common">Chinese azalea</name>
    <name type="synonym">Azalea mollis</name>
    <dbReference type="NCBI Taxonomy" id="49168"/>
    <lineage>
        <taxon>Eukaryota</taxon>
        <taxon>Viridiplantae</taxon>
        <taxon>Streptophyta</taxon>
        <taxon>Embryophyta</taxon>
        <taxon>Tracheophyta</taxon>
        <taxon>Spermatophyta</taxon>
        <taxon>Magnoliopsida</taxon>
        <taxon>eudicotyledons</taxon>
        <taxon>Gunneridae</taxon>
        <taxon>Pentapetalae</taxon>
        <taxon>asterids</taxon>
        <taxon>Ericales</taxon>
        <taxon>Ericaceae</taxon>
        <taxon>Ericoideae</taxon>
        <taxon>Rhodoreae</taxon>
        <taxon>Rhododendron</taxon>
    </lineage>
</organism>
<name>A0ACC0N9D4_RHOML</name>
<reference evidence="1" key="1">
    <citation type="submission" date="2022-02" db="EMBL/GenBank/DDBJ databases">
        <title>Plant Genome Project.</title>
        <authorList>
            <person name="Zhang R.-G."/>
        </authorList>
    </citation>
    <scope>NUCLEOTIDE SEQUENCE</scope>
    <source>
        <strain evidence="1">AT1</strain>
    </source>
</reference>
<gene>
    <name evidence="1" type="ORF">RHMOL_Rhmol06G0029700</name>
</gene>
<evidence type="ECO:0000313" key="1">
    <source>
        <dbReference type="EMBL" id="KAI8549501.1"/>
    </source>
</evidence>
<accession>A0ACC0N9D4</accession>
<evidence type="ECO:0000313" key="2">
    <source>
        <dbReference type="Proteomes" id="UP001062846"/>
    </source>
</evidence>
<sequence length="710" mass="77491">MDRSRDVRRGGASRFSPAKRHTMSYHLDMKGNGGGSVFAQKMKKERMRRLSVVSKANSINKKGEMGCAAAGSDGEYELRSTTTSTTKRFKLPKKFFYDCNTVDHVPRKLRSAMKKRNRDSISPPLPDDKPNHRINGDGFPRKIGTKKSRLNQQGGDYSNGSQSVGPITKDEEEVVETLYALADMFPSNNENGSDGELTEAKSRPLPEGENSKPPFEAPEEKDSKSLCPSNKAEEGFLEGSDQETVEVKCWNRSSLPGSPKSIQLQTNCEDAISQTNGQAMSQSELSQRICSSKQTKHKEAAACARKPEVEVQAAGVGGQSQLQYILKESRYSSLPLAGSHGVGTKGPSLQSPSDITFLGTAVSATPSGSVNNCPLSNKDSRGPVARKKSWKRCSAHVYISRLIKVFQIAEKTDRSPAQLTSNEESKQGVGLTTENLHGVRNGLNGFVSGHRVVASAAENNTNEVRNESLLHKRLLLDQQQASTTSPFYASQKQNFDFLALSNGGSGVEASNSLSKLGNGLDPSTQIQIPYPFMPFSVSENCFSSALSTYHLQVAAAKQVHIQSPPYMGSQLLGSPHLSNTASPKQQQQRWIWTPQLAAAQQNLVGSCIPNWQHGRHEYPSSAVHYAQNLAGSQPILPPSYSSLEVLGPKYAPLSQQQQQQQFISVTSSPLHTAKSKRQYQHHLPSRYDINGVGSHSDAAQPLQLVCNDHL</sequence>
<protein>
    <submittedName>
        <fullName evidence="1">Uncharacterized protein</fullName>
    </submittedName>
</protein>
<proteinExistence type="predicted"/>
<keyword evidence="2" id="KW-1185">Reference proteome</keyword>
<comment type="caution">
    <text evidence="1">The sequence shown here is derived from an EMBL/GenBank/DDBJ whole genome shotgun (WGS) entry which is preliminary data.</text>
</comment>
<dbReference type="EMBL" id="CM046393">
    <property type="protein sequence ID" value="KAI8549501.1"/>
    <property type="molecule type" value="Genomic_DNA"/>
</dbReference>
<dbReference type="Proteomes" id="UP001062846">
    <property type="component" value="Chromosome 6"/>
</dbReference>